<organism evidence="1 2">
    <name type="scientific">Cinnamomum micranthum f. kanehirae</name>
    <dbReference type="NCBI Taxonomy" id="337451"/>
    <lineage>
        <taxon>Eukaryota</taxon>
        <taxon>Viridiplantae</taxon>
        <taxon>Streptophyta</taxon>
        <taxon>Embryophyta</taxon>
        <taxon>Tracheophyta</taxon>
        <taxon>Spermatophyta</taxon>
        <taxon>Magnoliopsida</taxon>
        <taxon>Magnoliidae</taxon>
        <taxon>Laurales</taxon>
        <taxon>Lauraceae</taxon>
        <taxon>Cinnamomum</taxon>
    </lineage>
</organism>
<keyword evidence="2" id="KW-1185">Reference proteome</keyword>
<dbReference type="EMBL" id="QPKB01000008">
    <property type="protein sequence ID" value="RWR90227.1"/>
    <property type="molecule type" value="Genomic_DNA"/>
</dbReference>
<dbReference type="Proteomes" id="UP000283530">
    <property type="component" value="Unassembled WGS sequence"/>
</dbReference>
<name>A0A443PHG7_9MAGN</name>
<comment type="caution">
    <text evidence="1">The sequence shown here is derived from an EMBL/GenBank/DDBJ whole genome shotgun (WGS) entry which is preliminary data.</text>
</comment>
<reference evidence="1 2" key="1">
    <citation type="journal article" date="2019" name="Nat. Plants">
        <title>Stout camphor tree genome fills gaps in understanding of flowering plant genome evolution.</title>
        <authorList>
            <person name="Chaw S.M."/>
            <person name="Liu Y.C."/>
            <person name="Wu Y.W."/>
            <person name="Wang H.Y."/>
            <person name="Lin C.I."/>
            <person name="Wu C.S."/>
            <person name="Ke H.M."/>
            <person name="Chang L.Y."/>
            <person name="Hsu C.Y."/>
            <person name="Yang H.T."/>
            <person name="Sudianto E."/>
            <person name="Hsu M.H."/>
            <person name="Wu K.P."/>
            <person name="Wang L.N."/>
            <person name="Leebens-Mack J.H."/>
            <person name="Tsai I.J."/>
        </authorList>
    </citation>
    <scope>NUCLEOTIDE SEQUENCE [LARGE SCALE GENOMIC DNA]</scope>
    <source>
        <strain evidence="2">cv. Chaw 1501</strain>
        <tissue evidence="1">Young leaves</tissue>
    </source>
</reference>
<accession>A0A443PHG7</accession>
<dbReference type="AlphaFoldDB" id="A0A443PHG7"/>
<evidence type="ECO:0000313" key="1">
    <source>
        <dbReference type="EMBL" id="RWR90227.1"/>
    </source>
</evidence>
<sequence>MNDVIAIQSEFFPRTWIRRSSPGQDLLAAVGFHKAALPLDRKQPVITGTLSCEYFSPRNSNLSAISACDRALDNAFAERFGSSSFSFRASRNPRF</sequence>
<proteinExistence type="predicted"/>
<protein>
    <submittedName>
        <fullName evidence="1">Uncharacterized protein</fullName>
    </submittedName>
</protein>
<evidence type="ECO:0000313" key="2">
    <source>
        <dbReference type="Proteomes" id="UP000283530"/>
    </source>
</evidence>
<gene>
    <name evidence="1" type="ORF">CKAN_01931200</name>
</gene>